<proteinExistence type="predicted"/>
<comment type="caution">
    <text evidence="1">The sequence shown here is derived from an EMBL/GenBank/DDBJ whole genome shotgun (WGS) entry which is preliminary data.</text>
</comment>
<dbReference type="EMBL" id="BOMV01000128">
    <property type="protein sequence ID" value="GIF02285.1"/>
    <property type="molecule type" value="Genomic_DNA"/>
</dbReference>
<accession>A0A919K9K8</accession>
<evidence type="ECO:0000313" key="1">
    <source>
        <dbReference type="EMBL" id="GIF02285.1"/>
    </source>
</evidence>
<keyword evidence="2" id="KW-1185">Reference proteome</keyword>
<dbReference type="RefSeq" id="WP_203791413.1">
    <property type="nucleotide sequence ID" value="NZ_BOMV01000128.1"/>
</dbReference>
<name>A0A919K9K8_9ACTN</name>
<evidence type="ECO:0000313" key="2">
    <source>
        <dbReference type="Proteomes" id="UP000636960"/>
    </source>
</evidence>
<organism evidence="1 2">
    <name type="scientific">Paractinoplanes rishiriensis</name>
    <dbReference type="NCBI Taxonomy" id="1050105"/>
    <lineage>
        <taxon>Bacteria</taxon>
        <taxon>Bacillati</taxon>
        <taxon>Actinomycetota</taxon>
        <taxon>Actinomycetes</taxon>
        <taxon>Micromonosporales</taxon>
        <taxon>Micromonosporaceae</taxon>
        <taxon>Paractinoplanes</taxon>
    </lineage>
</organism>
<reference evidence="1" key="1">
    <citation type="submission" date="2021-01" db="EMBL/GenBank/DDBJ databases">
        <title>Whole genome shotgun sequence of Actinoplanes rishiriensis NBRC 108556.</title>
        <authorList>
            <person name="Komaki H."/>
            <person name="Tamura T."/>
        </authorList>
    </citation>
    <scope>NUCLEOTIDE SEQUENCE</scope>
    <source>
        <strain evidence="1">NBRC 108556</strain>
    </source>
</reference>
<sequence>MTTQIIAATGVDAFVAALDSYGATPAVTTGLVTYTVTPVTGALAGQQVRTGVILDEVAPWPAAPPHWIHVPGDVAFAQTNKGESPMPGWSSHSRDIKAWGTAATPIAAWLAHVRGVLGGAV</sequence>
<protein>
    <submittedName>
        <fullName evidence="1">Uncharacterized protein</fullName>
    </submittedName>
</protein>
<dbReference type="Proteomes" id="UP000636960">
    <property type="component" value="Unassembled WGS sequence"/>
</dbReference>
<dbReference type="AlphaFoldDB" id="A0A919K9K8"/>
<gene>
    <name evidence="1" type="ORF">Ari01nite_97490</name>
</gene>